<sequence>MSFVLSLAWSMCGFCGEHRCRHEGNYYNPFCSPQCEKEFYENPKNSFFILPQCPFMMWTDDDNRVPCGRVPMFNGRTYTCGCHVHQCELDDTTRYTPVKRD</sequence>
<reference evidence="1" key="1">
    <citation type="submission" date="2018-10" db="EMBL/GenBank/DDBJ databases">
        <title>Hidden diversity of soil giant viruses.</title>
        <authorList>
            <person name="Schulz F."/>
            <person name="Alteio L."/>
            <person name="Goudeau D."/>
            <person name="Ryan E.M."/>
            <person name="Malmstrom R.R."/>
            <person name="Blanchard J."/>
            <person name="Woyke T."/>
        </authorList>
    </citation>
    <scope>NUCLEOTIDE SEQUENCE</scope>
    <source>
        <strain evidence="1">SAV1</strain>
    </source>
</reference>
<gene>
    <name evidence="1" type="ORF">Satyrvirus3_23</name>
</gene>
<dbReference type="EMBL" id="MK072439">
    <property type="protein sequence ID" value="AYV85092.1"/>
    <property type="molecule type" value="Genomic_DNA"/>
</dbReference>
<accession>A0A3G5AD46</accession>
<evidence type="ECO:0000313" key="1">
    <source>
        <dbReference type="EMBL" id="AYV85092.1"/>
    </source>
</evidence>
<organism evidence="1">
    <name type="scientific">Satyrvirus sp</name>
    <dbReference type="NCBI Taxonomy" id="2487771"/>
    <lineage>
        <taxon>Viruses</taxon>
        <taxon>Varidnaviria</taxon>
        <taxon>Bamfordvirae</taxon>
        <taxon>Nucleocytoviricota</taxon>
        <taxon>Megaviricetes</taxon>
        <taxon>Imitervirales</taxon>
        <taxon>Mimiviridae</taxon>
        <taxon>Megamimivirinae</taxon>
    </lineage>
</organism>
<protein>
    <submittedName>
        <fullName evidence="1">Uncharacterized protein</fullName>
    </submittedName>
</protein>
<proteinExistence type="predicted"/>
<name>A0A3G5AD46_9VIRU</name>